<accession>A0AAE0BNU3</accession>
<evidence type="ECO:0000313" key="3">
    <source>
        <dbReference type="Proteomes" id="UP001190700"/>
    </source>
</evidence>
<keyword evidence="3" id="KW-1185">Reference proteome</keyword>
<gene>
    <name evidence="2" type="ORF">CYMTET_50133</name>
</gene>
<comment type="caution">
    <text evidence="2">The sequence shown here is derived from an EMBL/GenBank/DDBJ whole genome shotgun (WGS) entry which is preliminary data.</text>
</comment>
<proteinExistence type="predicted"/>
<dbReference type="EMBL" id="LGRX02033770">
    <property type="protein sequence ID" value="KAK3239971.1"/>
    <property type="molecule type" value="Genomic_DNA"/>
</dbReference>
<reference evidence="2 3" key="1">
    <citation type="journal article" date="2015" name="Genome Biol. Evol.">
        <title>Comparative Genomics of a Bacterivorous Green Alga Reveals Evolutionary Causalities and Consequences of Phago-Mixotrophic Mode of Nutrition.</title>
        <authorList>
            <person name="Burns J.A."/>
            <person name="Paasch A."/>
            <person name="Narechania A."/>
            <person name="Kim E."/>
        </authorList>
    </citation>
    <scope>NUCLEOTIDE SEQUENCE [LARGE SCALE GENOMIC DNA]</scope>
    <source>
        <strain evidence="2 3">PLY_AMNH</strain>
    </source>
</reference>
<dbReference type="Proteomes" id="UP001190700">
    <property type="component" value="Unassembled WGS sequence"/>
</dbReference>
<protein>
    <submittedName>
        <fullName evidence="2">Uncharacterized protein</fullName>
    </submittedName>
</protein>
<evidence type="ECO:0000313" key="2">
    <source>
        <dbReference type="EMBL" id="KAK3239971.1"/>
    </source>
</evidence>
<sequence length="95" mass="10103">MKEQFISALDGVFYAPVVSRLFTHQQRATVDLLAMQQWVSECYASHVQAGSHTALSAAAVTTDYDGGFTPRADKDTGKIGHGGGGSGVRFAARDL</sequence>
<evidence type="ECO:0000256" key="1">
    <source>
        <dbReference type="SAM" id="MobiDB-lite"/>
    </source>
</evidence>
<organism evidence="2 3">
    <name type="scientific">Cymbomonas tetramitiformis</name>
    <dbReference type="NCBI Taxonomy" id="36881"/>
    <lineage>
        <taxon>Eukaryota</taxon>
        <taxon>Viridiplantae</taxon>
        <taxon>Chlorophyta</taxon>
        <taxon>Pyramimonadophyceae</taxon>
        <taxon>Pyramimonadales</taxon>
        <taxon>Pyramimonadaceae</taxon>
        <taxon>Cymbomonas</taxon>
    </lineage>
</organism>
<dbReference type="AlphaFoldDB" id="A0AAE0BNU3"/>
<feature type="region of interest" description="Disordered" evidence="1">
    <location>
        <begin position="71"/>
        <end position="95"/>
    </location>
</feature>
<feature type="non-terminal residue" evidence="2">
    <location>
        <position position="95"/>
    </location>
</feature>
<name>A0AAE0BNU3_9CHLO</name>